<dbReference type="RefSeq" id="XP_033538603.1">
    <property type="nucleotide sequence ID" value="XM_033678405.1"/>
</dbReference>
<gene>
    <name evidence="3 5" type="ORF">P152DRAFT_453577</name>
</gene>
<proteinExistence type="predicted"/>
<dbReference type="InterPro" id="IPR029058">
    <property type="entry name" value="AB_hydrolase_fold"/>
</dbReference>
<sequence length="397" mass="42601">MRSTTLLAALMPAAQVLAAPSYQHDLPASYFKHFKNPVVKRSAGGKAICVTGTINIQATAMNIKFNVQQPTNNSVVTEMVQEVDQVGSTYVEDVTGPRVQVTSTFGIYSRLCVPAYTGKVDPNSIQFLIHGAGFDGTYWDPAPGYSYIDAAAEKGFTTFYYDRLGTGLSDHPDPIQIVQLPIQIAIAHELIQFIRAGNLATTKFKHVVGVGHSLGSAQTIGVAGAYPKDLDAIVLTGFSADGSGAPIAFAGVGLTIAAQADRKFAHLSNGYLTASTIQGNQFFFFRQPGFDPAILQLAEDTKGTVTVGEYLGLGVEPAASFTGPVQILNGQNDLPNCHGDCLYPNNKAKDAIKLFFPASAPESSWWLAPGTGHGINFHYQAPEAYRHMIHFIEKHGF</sequence>
<reference evidence="5" key="2">
    <citation type="submission" date="2020-04" db="EMBL/GenBank/DDBJ databases">
        <authorList>
            <consortium name="NCBI Genome Project"/>
        </authorList>
    </citation>
    <scope>NUCLEOTIDE SEQUENCE</scope>
    <source>
        <strain evidence="5">CBS 781.70</strain>
    </source>
</reference>
<dbReference type="EMBL" id="ML975149">
    <property type="protein sequence ID" value="KAF1816972.1"/>
    <property type="molecule type" value="Genomic_DNA"/>
</dbReference>
<feature type="chain" id="PRO_5044632132" evidence="1">
    <location>
        <begin position="19"/>
        <end position="397"/>
    </location>
</feature>
<dbReference type="AlphaFoldDB" id="A0A6G1GG53"/>
<keyword evidence="4" id="KW-1185">Reference proteome</keyword>
<accession>A0A6G1GG53</accession>
<dbReference type="Gene3D" id="3.40.50.1820">
    <property type="entry name" value="alpha/beta hydrolase"/>
    <property type="match status" value="1"/>
</dbReference>
<reference evidence="5" key="3">
    <citation type="submission" date="2025-04" db="UniProtKB">
        <authorList>
            <consortium name="RefSeq"/>
        </authorList>
    </citation>
    <scope>IDENTIFICATION</scope>
    <source>
        <strain evidence="5">CBS 781.70</strain>
    </source>
</reference>
<dbReference type="Proteomes" id="UP000504638">
    <property type="component" value="Unplaced"/>
</dbReference>
<protein>
    <submittedName>
        <fullName evidence="3 5">Alpha/beta-hydrolase</fullName>
    </submittedName>
</protein>
<evidence type="ECO:0000313" key="3">
    <source>
        <dbReference type="EMBL" id="KAF1816972.1"/>
    </source>
</evidence>
<dbReference type="InterPro" id="IPR000073">
    <property type="entry name" value="AB_hydrolase_1"/>
</dbReference>
<reference evidence="3 5" key="1">
    <citation type="submission" date="2020-01" db="EMBL/GenBank/DDBJ databases">
        <authorList>
            <consortium name="DOE Joint Genome Institute"/>
            <person name="Haridas S."/>
            <person name="Albert R."/>
            <person name="Binder M."/>
            <person name="Bloem J."/>
            <person name="Labutti K."/>
            <person name="Salamov A."/>
            <person name="Andreopoulos B."/>
            <person name="Baker S.E."/>
            <person name="Barry K."/>
            <person name="Bills G."/>
            <person name="Bluhm B.H."/>
            <person name="Cannon C."/>
            <person name="Castanera R."/>
            <person name="Culley D.E."/>
            <person name="Daum C."/>
            <person name="Ezra D."/>
            <person name="Gonzalez J.B."/>
            <person name="Henrissat B."/>
            <person name="Kuo A."/>
            <person name="Liang C."/>
            <person name="Lipzen A."/>
            <person name="Lutzoni F."/>
            <person name="Magnuson J."/>
            <person name="Mondo S."/>
            <person name="Nolan M."/>
            <person name="Ohm R."/>
            <person name="Pangilinan J."/>
            <person name="Park H.-J."/>
            <person name="Ramirez L."/>
            <person name="Alfaro M."/>
            <person name="Sun H."/>
            <person name="Tritt A."/>
            <person name="Yoshinaga Y."/>
            <person name="Zwiers L.-H."/>
            <person name="Turgeon B.G."/>
            <person name="Goodwin S.B."/>
            <person name="Spatafora J.W."/>
            <person name="Crous P.W."/>
            <person name="Grigoriev I.V."/>
        </authorList>
    </citation>
    <scope>NUCLEOTIDE SEQUENCE</scope>
    <source>
        <strain evidence="3 5">CBS 781.70</strain>
    </source>
</reference>
<dbReference type="SUPFAM" id="SSF53474">
    <property type="entry name" value="alpha/beta-Hydrolases"/>
    <property type="match status" value="1"/>
</dbReference>
<feature type="signal peptide" evidence="1">
    <location>
        <begin position="1"/>
        <end position="18"/>
    </location>
</feature>
<dbReference type="Pfam" id="PF12697">
    <property type="entry name" value="Abhydrolase_6"/>
    <property type="match status" value="1"/>
</dbReference>
<evidence type="ECO:0000313" key="4">
    <source>
        <dbReference type="Proteomes" id="UP000504638"/>
    </source>
</evidence>
<evidence type="ECO:0000256" key="1">
    <source>
        <dbReference type="SAM" id="SignalP"/>
    </source>
</evidence>
<evidence type="ECO:0000259" key="2">
    <source>
        <dbReference type="Pfam" id="PF12697"/>
    </source>
</evidence>
<dbReference type="OrthoDB" id="190201at2759"/>
<dbReference type="GO" id="GO:0016787">
    <property type="term" value="F:hydrolase activity"/>
    <property type="evidence" value="ECO:0007669"/>
    <property type="project" value="UniProtKB-KW"/>
</dbReference>
<feature type="domain" description="AB hydrolase-1" evidence="2">
    <location>
        <begin position="128"/>
        <end position="385"/>
    </location>
</feature>
<keyword evidence="1" id="KW-0732">Signal</keyword>
<name>A0A6G1GG53_9PEZI</name>
<evidence type="ECO:0000313" key="5">
    <source>
        <dbReference type="RefSeq" id="XP_033538603.1"/>
    </source>
</evidence>
<dbReference type="GeneID" id="54418975"/>
<organism evidence="3">
    <name type="scientific">Eremomyces bilateralis CBS 781.70</name>
    <dbReference type="NCBI Taxonomy" id="1392243"/>
    <lineage>
        <taxon>Eukaryota</taxon>
        <taxon>Fungi</taxon>
        <taxon>Dikarya</taxon>
        <taxon>Ascomycota</taxon>
        <taxon>Pezizomycotina</taxon>
        <taxon>Dothideomycetes</taxon>
        <taxon>Dothideomycetes incertae sedis</taxon>
        <taxon>Eremomycetales</taxon>
        <taxon>Eremomycetaceae</taxon>
        <taxon>Eremomyces</taxon>
    </lineage>
</organism>
<keyword evidence="3" id="KW-0378">Hydrolase</keyword>